<organism evidence="2 3">
    <name type="scientific">Nepenthes gracilis</name>
    <name type="common">Slender pitcher plant</name>
    <dbReference type="NCBI Taxonomy" id="150966"/>
    <lineage>
        <taxon>Eukaryota</taxon>
        <taxon>Viridiplantae</taxon>
        <taxon>Streptophyta</taxon>
        <taxon>Embryophyta</taxon>
        <taxon>Tracheophyta</taxon>
        <taxon>Spermatophyta</taxon>
        <taxon>Magnoliopsida</taxon>
        <taxon>eudicotyledons</taxon>
        <taxon>Gunneridae</taxon>
        <taxon>Pentapetalae</taxon>
        <taxon>Caryophyllales</taxon>
        <taxon>Nepenthaceae</taxon>
        <taxon>Nepenthes</taxon>
    </lineage>
</organism>
<dbReference type="Proteomes" id="UP001279734">
    <property type="component" value="Unassembled WGS sequence"/>
</dbReference>
<dbReference type="EMBL" id="BSYO01000003">
    <property type="protein sequence ID" value="GMH02122.1"/>
    <property type="molecule type" value="Genomic_DNA"/>
</dbReference>
<protein>
    <submittedName>
        <fullName evidence="2">Uncharacterized protein</fullName>
    </submittedName>
</protein>
<dbReference type="AlphaFoldDB" id="A0AAD3S0P4"/>
<name>A0AAD3S0P4_NEPGR</name>
<evidence type="ECO:0000256" key="1">
    <source>
        <dbReference type="SAM" id="MobiDB-lite"/>
    </source>
</evidence>
<sequence length="291" mass="31577">MRAVWRPKPSSCADVVTFVSSRCNLDEKSSADDLGETPSPISPSGSDAMDTRYPPSNSIVPIASPVEVPRFIADENQVAENDDVNSQSSEEWTAEVIANDPMHYALRCLLGENDSQSFFNSITKDQRAALAGASTAGPVAAESFGDFGFLSVMQIVADLHLPEVSASVDSAAWSLDCGIGLVVLMQGLGADFGWMGVGLFVLPLCCYWLRHPLLEPLFSSSMFAVWSGVLNSFCHDDNAGDVELLKLPLLKLLCDVELQLDDIAHGEFCYQEGVLLCLYVDSFTLMPWSCF</sequence>
<accession>A0AAD3S0P4</accession>
<comment type="caution">
    <text evidence="2">The sequence shown here is derived from an EMBL/GenBank/DDBJ whole genome shotgun (WGS) entry which is preliminary data.</text>
</comment>
<evidence type="ECO:0000313" key="3">
    <source>
        <dbReference type="Proteomes" id="UP001279734"/>
    </source>
</evidence>
<reference evidence="2" key="1">
    <citation type="submission" date="2023-05" db="EMBL/GenBank/DDBJ databases">
        <title>Nepenthes gracilis genome sequencing.</title>
        <authorList>
            <person name="Fukushima K."/>
        </authorList>
    </citation>
    <scope>NUCLEOTIDE SEQUENCE</scope>
    <source>
        <strain evidence="2">SING2019-196</strain>
    </source>
</reference>
<proteinExistence type="predicted"/>
<gene>
    <name evidence="2" type="ORF">Nepgr_003961</name>
</gene>
<evidence type="ECO:0000313" key="2">
    <source>
        <dbReference type="EMBL" id="GMH02122.1"/>
    </source>
</evidence>
<feature type="region of interest" description="Disordered" evidence="1">
    <location>
        <begin position="27"/>
        <end position="52"/>
    </location>
</feature>
<keyword evidence="3" id="KW-1185">Reference proteome</keyword>